<reference evidence="2 3" key="1">
    <citation type="submission" date="2018-12" db="EMBL/GenBank/DDBJ databases">
        <authorList>
            <person name="Yang E."/>
        </authorList>
    </citation>
    <scope>NUCLEOTIDE SEQUENCE [LARGE SCALE GENOMIC DNA]</scope>
    <source>
        <strain evidence="2 3">SOD</strain>
    </source>
</reference>
<dbReference type="AlphaFoldDB" id="A0A430HTF0"/>
<feature type="signal peptide" evidence="1">
    <location>
        <begin position="1"/>
        <end position="20"/>
    </location>
</feature>
<feature type="chain" id="PRO_5019380957" evidence="1">
    <location>
        <begin position="21"/>
        <end position="115"/>
    </location>
</feature>
<proteinExistence type="predicted"/>
<organism evidence="2 3">
    <name type="scientific">Massilia atriviolacea</name>
    <dbReference type="NCBI Taxonomy" id="2495579"/>
    <lineage>
        <taxon>Bacteria</taxon>
        <taxon>Pseudomonadati</taxon>
        <taxon>Pseudomonadota</taxon>
        <taxon>Betaproteobacteria</taxon>
        <taxon>Burkholderiales</taxon>
        <taxon>Oxalobacteraceae</taxon>
        <taxon>Telluria group</taxon>
        <taxon>Massilia</taxon>
    </lineage>
</organism>
<dbReference type="EMBL" id="RXLQ01000001">
    <property type="protein sequence ID" value="RSZ60790.1"/>
    <property type="molecule type" value="Genomic_DNA"/>
</dbReference>
<dbReference type="RefSeq" id="WP_126072174.1">
    <property type="nucleotide sequence ID" value="NZ_CP051166.1"/>
</dbReference>
<evidence type="ECO:0000313" key="2">
    <source>
        <dbReference type="EMBL" id="RSZ60790.1"/>
    </source>
</evidence>
<protein>
    <submittedName>
        <fullName evidence="2">Uncharacterized protein</fullName>
    </submittedName>
</protein>
<keyword evidence="1" id="KW-0732">Signal</keyword>
<evidence type="ECO:0000256" key="1">
    <source>
        <dbReference type="SAM" id="SignalP"/>
    </source>
</evidence>
<comment type="caution">
    <text evidence="2">The sequence shown here is derived from an EMBL/GenBank/DDBJ whole genome shotgun (WGS) entry which is preliminary data.</text>
</comment>
<dbReference type="OrthoDB" id="8780642at2"/>
<gene>
    <name evidence="2" type="ORF">EJB06_01230</name>
</gene>
<keyword evidence="3" id="KW-1185">Reference proteome</keyword>
<evidence type="ECO:0000313" key="3">
    <source>
        <dbReference type="Proteomes" id="UP000278085"/>
    </source>
</evidence>
<sequence>MRTLFAFFCTLLVIVAPATAVDTVNLDEPSALSRVERDNPAHARSINRILRAAPTMTPGHLAQWLKTSFDAQTVSTQLMKTSDPPQARLSFMLGNTQYKATVTLVSAGAMRVPTG</sequence>
<dbReference type="Proteomes" id="UP000278085">
    <property type="component" value="Unassembled WGS sequence"/>
</dbReference>
<accession>A0A430HTF0</accession>
<name>A0A430HTF0_9BURK</name>